<dbReference type="Proteomes" id="UP000017133">
    <property type="component" value="Unassembled WGS sequence"/>
</dbReference>
<feature type="transmembrane region" description="Helical" evidence="7">
    <location>
        <begin position="63"/>
        <end position="85"/>
    </location>
</feature>
<feature type="transmembrane region" description="Helical" evidence="7">
    <location>
        <begin position="202"/>
        <end position="223"/>
    </location>
</feature>
<dbReference type="GO" id="GO:0015171">
    <property type="term" value="F:amino acid transmembrane transporter activity"/>
    <property type="evidence" value="ECO:0007669"/>
    <property type="project" value="TreeGrafter"/>
</dbReference>
<keyword evidence="4" id="KW-0029">Amino-acid transport</keyword>
<evidence type="ECO:0000256" key="3">
    <source>
        <dbReference type="ARBA" id="ARBA00022692"/>
    </source>
</evidence>
<dbReference type="InterPro" id="IPR001123">
    <property type="entry name" value="LeuE-type"/>
</dbReference>
<evidence type="ECO:0008006" key="10">
    <source>
        <dbReference type="Google" id="ProtNLM"/>
    </source>
</evidence>
<evidence type="ECO:0000256" key="2">
    <source>
        <dbReference type="ARBA" id="ARBA00022475"/>
    </source>
</evidence>
<comment type="caution">
    <text evidence="8">The sequence shown here is derived from an EMBL/GenBank/DDBJ whole genome shotgun (WGS) entry which is preliminary data.</text>
</comment>
<organism evidence="8 9">
    <name type="scientific">Photorhabdus temperata J3</name>
    <dbReference type="NCBI Taxonomy" id="1389415"/>
    <lineage>
        <taxon>Bacteria</taxon>
        <taxon>Pseudomonadati</taxon>
        <taxon>Pseudomonadota</taxon>
        <taxon>Gammaproteobacteria</taxon>
        <taxon>Enterobacterales</taxon>
        <taxon>Morganellaceae</taxon>
        <taxon>Photorhabdus</taxon>
    </lineage>
</organism>
<dbReference type="GO" id="GO:0005886">
    <property type="term" value="C:plasma membrane"/>
    <property type="evidence" value="ECO:0007669"/>
    <property type="project" value="UniProtKB-SubCell"/>
</dbReference>
<feature type="transmembrane region" description="Helical" evidence="7">
    <location>
        <begin position="91"/>
        <end position="112"/>
    </location>
</feature>
<dbReference type="PANTHER" id="PTHR30086">
    <property type="entry name" value="ARGININE EXPORTER PROTEIN ARGO"/>
    <property type="match status" value="1"/>
</dbReference>
<proteinExistence type="predicted"/>
<keyword evidence="2" id="KW-1003">Cell membrane</keyword>
<gene>
    <name evidence="8" type="ORF">O185_22290</name>
</gene>
<dbReference type="Pfam" id="PF01810">
    <property type="entry name" value="LysE"/>
    <property type="match status" value="1"/>
</dbReference>
<accession>U7QUI2</accession>
<evidence type="ECO:0000313" key="8">
    <source>
        <dbReference type="EMBL" id="ERT10907.1"/>
    </source>
</evidence>
<feature type="transmembrane region" description="Helical" evidence="7">
    <location>
        <begin position="30"/>
        <end position="51"/>
    </location>
</feature>
<feature type="transmembrane region" description="Helical" evidence="7">
    <location>
        <begin position="132"/>
        <end position="154"/>
    </location>
</feature>
<dbReference type="EMBL" id="AXDT01000253">
    <property type="protein sequence ID" value="ERT10907.1"/>
    <property type="molecule type" value="Genomic_DNA"/>
</dbReference>
<evidence type="ECO:0000256" key="7">
    <source>
        <dbReference type="SAM" id="Phobius"/>
    </source>
</evidence>
<evidence type="ECO:0000256" key="5">
    <source>
        <dbReference type="ARBA" id="ARBA00022989"/>
    </source>
</evidence>
<evidence type="ECO:0000256" key="1">
    <source>
        <dbReference type="ARBA" id="ARBA00004651"/>
    </source>
</evidence>
<keyword evidence="4" id="KW-0813">Transport</keyword>
<protein>
    <recommendedName>
        <fullName evidence="10">Lysine transporter LysE</fullName>
    </recommendedName>
</protein>
<reference evidence="8 9" key="1">
    <citation type="submission" date="2013-10" db="EMBL/GenBank/DDBJ databases">
        <title>Whole Genome Shotgun Sequence of Photorhabdus temperata J3.</title>
        <authorList>
            <person name="Park G.-S."/>
            <person name="Hong S.-J."/>
            <person name="Shin J.-H."/>
        </authorList>
    </citation>
    <scope>NUCLEOTIDE SEQUENCE [LARGE SCALE GENOMIC DNA]</scope>
    <source>
        <strain evidence="8 9">J3</strain>
    </source>
</reference>
<evidence type="ECO:0000256" key="6">
    <source>
        <dbReference type="ARBA" id="ARBA00023136"/>
    </source>
</evidence>
<evidence type="ECO:0000313" key="9">
    <source>
        <dbReference type="Proteomes" id="UP000017133"/>
    </source>
</evidence>
<name>U7QUI2_PHOTE</name>
<keyword evidence="3 7" id="KW-0812">Transmembrane</keyword>
<dbReference type="AlphaFoldDB" id="U7QUI2"/>
<comment type="subcellular location">
    <subcellularLocation>
        <location evidence="1">Cell membrane</location>
        <topology evidence="1">Multi-pass membrane protein</topology>
    </subcellularLocation>
</comment>
<evidence type="ECO:0000256" key="4">
    <source>
        <dbReference type="ARBA" id="ARBA00022970"/>
    </source>
</evidence>
<sequence>MEAHFIKTGIFFPLYFSGDEGLNVSPSVLATFWAVSFLFVITPGMDWAYAISAGIRGRMVMPAVSGMLLGHLAATGLVAAGVGALVANMPLALTMLTIVGAGYLLWLGVGLIRNPAVPTTELTDTPDNAMRWILKGVGVSGLNPKVFLLFLALLPQFSDPKSSWSLPTQILTLGSIHIVSCGVVYLLVGYGSRVVLKTRPAAAKLVSRISGAAMIGIALVLLAETVI</sequence>
<feature type="transmembrane region" description="Helical" evidence="7">
    <location>
        <begin position="166"/>
        <end position="190"/>
    </location>
</feature>
<keyword evidence="9" id="KW-1185">Reference proteome</keyword>
<dbReference type="PANTHER" id="PTHR30086:SF20">
    <property type="entry name" value="ARGININE EXPORTER PROTEIN ARGO-RELATED"/>
    <property type="match status" value="1"/>
</dbReference>
<keyword evidence="5 7" id="KW-1133">Transmembrane helix</keyword>
<dbReference type="PATRIC" id="fig|1389415.4.peg.4457"/>
<keyword evidence="6 7" id="KW-0472">Membrane</keyword>